<evidence type="ECO:0000256" key="1">
    <source>
        <dbReference type="SAM" id="Phobius"/>
    </source>
</evidence>
<reference evidence="2 3" key="1">
    <citation type="submission" date="2011-01" db="EMBL/GenBank/DDBJ databases">
        <authorList>
            <person name="Muzny D."/>
            <person name="Qin X."/>
            <person name="Deng J."/>
            <person name="Jiang H."/>
            <person name="Liu Y."/>
            <person name="Qu J."/>
            <person name="Song X.-Z."/>
            <person name="Zhang L."/>
            <person name="Thornton R."/>
            <person name="Coyle M."/>
            <person name="Francisco L."/>
            <person name="Jackson L."/>
            <person name="Javaid M."/>
            <person name="Korchina V."/>
            <person name="Kovar C."/>
            <person name="Mata R."/>
            <person name="Mathew T."/>
            <person name="Ngo R."/>
            <person name="Nguyen L."/>
            <person name="Nguyen N."/>
            <person name="Okwuonu G."/>
            <person name="Ongeri F."/>
            <person name="Pham C."/>
            <person name="Simmons D."/>
            <person name="Wilczek-Boney K."/>
            <person name="Hale W."/>
            <person name="Jakkamsetti A."/>
            <person name="Pham P."/>
            <person name="Ruth R."/>
            <person name="San Lucas F."/>
            <person name="Warren J."/>
            <person name="Zhang J."/>
            <person name="Zhao Z."/>
            <person name="Zhou C."/>
            <person name="Zhu D."/>
            <person name="Lee S."/>
            <person name="Bess C."/>
            <person name="Blankenburg K."/>
            <person name="Forbes L."/>
            <person name="Fu Q."/>
            <person name="Gubbala S."/>
            <person name="Hirani K."/>
            <person name="Jayaseelan J.C."/>
            <person name="Lara F."/>
            <person name="Munidasa M."/>
            <person name="Palculict T."/>
            <person name="Patil S."/>
            <person name="Pu L.-L."/>
            <person name="Saada N."/>
            <person name="Tang L."/>
            <person name="Weissenberger G."/>
            <person name="Zhu Y."/>
            <person name="Hemphill L."/>
            <person name="Shang Y."/>
            <person name="Youmans B."/>
            <person name="Ayvaz T."/>
            <person name="Ross M."/>
            <person name="Santibanez J."/>
            <person name="Aqrawi P."/>
            <person name="Gross S."/>
            <person name="Joshi V."/>
            <person name="Fowler G."/>
            <person name="Nazareth L."/>
            <person name="Reid J."/>
            <person name="Worley K."/>
            <person name="Petrosino J."/>
            <person name="Highlander S."/>
            <person name="Gibbs R."/>
        </authorList>
    </citation>
    <scope>NUCLEOTIDE SEQUENCE [LARGE SCALE GENOMIC DNA]</scope>
    <source>
        <strain evidence="2 3">DSM 16608</strain>
    </source>
</reference>
<gene>
    <name evidence="2" type="ORF">HMPREF9141_1850</name>
</gene>
<feature type="transmembrane region" description="Helical" evidence="1">
    <location>
        <begin position="12"/>
        <end position="32"/>
    </location>
</feature>
<keyword evidence="1" id="KW-0812">Transmembrane</keyword>
<organism evidence="2 3">
    <name type="scientific">Prevotella multiformis DSM 16608</name>
    <dbReference type="NCBI Taxonomy" id="888743"/>
    <lineage>
        <taxon>Bacteria</taxon>
        <taxon>Pseudomonadati</taxon>
        <taxon>Bacteroidota</taxon>
        <taxon>Bacteroidia</taxon>
        <taxon>Bacteroidales</taxon>
        <taxon>Prevotellaceae</taxon>
        <taxon>Prevotella</taxon>
    </lineage>
</organism>
<evidence type="ECO:0000313" key="2">
    <source>
        <dbReference type="EMBL" id="EGC19592.1"/>
    </source>
</evidence>
<keyword evidence="3" id="KW-1185">Reference proteome</keyword>
<feature type="transmembrane region" description="Helical" evidence="1">
    <location>
        <begin position="38"/>
        <end position="55"/>
    </location>
</feature>
<keyword evidence="1" id="KW-1133">Transmembrane helix</keyword>
<dbReference type="Proteomes" id="UP000005697">
    <property type="component" value="Unassembled WGS sequence"/>
</dbReference>
<sequence>MSIGGYRIGCDFLGSTFSVCAGIIAFSKVYLFTRGTSFMGFTLPIQILCLANIIFQKHNPIEN</sequence>
<proteinExistence type="predicted"/>
<keyword evidence="1" id="KW-0472">Membrane</keyword>
<comment type="caution">
    <text evidence="2">The sequence shown here is derived from an EMBL/GenBank/DDBJ whole genome shotgun (WGS) entry which is preliminary data.</text>
</comment>
<dbReference type="EMBL" id="AEWX01000026">
    <property type="protein sequence ID" value="EGC19592.1"/>
    <property type="molecule type" value="Genomic_DNA"/>
</dbReference>
<accession>F0F8D3</accession>
<dbReference type="HOGENOM" id="CLU_2882155_0_0_10"/>
<evidence type="ECO:0000313" key="3">
    <source>
        <dbReference type="Proteomes" id="UP000005697"/>
    </source>
</evidence>
<name>F0F8D3_9BACT</name>
<dbReference type="AlphaFoldDB" id="F0F8D3"/>
<protein>
    <submittedName>
        <fullName evidence="2">Uncharacterized protein</fullName>
    </submittedName>
</protein>